<evidence type="ECO:0008006" key="3">
    <source>
        <dbReference type="Google" id="ProtNLM"/>
    </source>
</evidence>
<evidence type="ECO:0000313" key="2">
    <source>
        <dbReference type="Proteomes" id="UP001212997"/>
    </source>
</evidence>
<protein>
    <recommendedName>
        <fullName evidence="3">F-box domain-containing protein</fullName>
    </recommendedName>
</protein>
<name>A0AAD5V4B8_9APHY</name>
<gene>
    <name evidence="1" type="ORF">NLI96_g5689</name>
</gene>
<dbReference type="Proteomes" id="UP001212997">
    <property type="component" value="Unassembled WGS sequence"/>
</dbReference>
<dbReference type="AlphaFoldDB" id="A0AAD5V4B8"/>
<dbReference type="EMBL" id="JANAWD010000192">
    <property type="protein sequence ID" value="KAJ3484371.1"/>
    <property type="molecule type" value="Genomic_DNA"/>
</dbReference>
<proteinExistence type="predicted"/>
<reference evidence="1" key="1">
    <citation type="submission" date="2022-07" db="EMBL/GenBank/DDBJ databases">
        <title>Genome Sequence of Physisporinus lineatus.</title>
        <authorList>
            <person name="Buettner E."/>
        </authorList>
    </citation>
    <scope>NUCLEOTIDE SEQUENCE</scope>
    <source>
        <strain evidence="1">VT162</strain>
    </source>
</reference>
<keyword evidence="2" id="KW-1185">Reference proteome</keyword>
<comment type="caution">
    <text evidence="1">The sequence shown here is derived from an EMBL/GenBank/DDBJ whole genome shotgun (WGS) entry which is preliminary data.</text>
</comment>
<evidence type="ECO:0000313" key="1">
    <source>
        <dbReference type="EMBL" id="KAJ3484371.1"/>
    </source>
</evidence>
<sequence length="416" mass="47411">MQDFAQELVDSVIDLLHNDKAALKSCSLVCRSWEGPAHYHLFTSVTVTIGRPEEEWRSLPVFADLLDVSQTLCTNIRNLKVEYDINGDQDGQGLVPLIGSNYLITPNDIARVLEKLLKLRSLSFKHLLLGTYSADRSHPSQQFRLEHLTIEDCHSPDWGILPEPMGQSLLDIMGLFIEIDHLRLNRPAELIGGAVNDSTGEVRDRVPVYISSLSLLFPRQGVPPLVHTVAKGLSFSKLTSFTVSCTHEDDIAAVGEILKTTGSTLLHLDFNLGQLDYDALLRQLQEPLRISPCTNLEHFVFRLAIEGYDRNYQQIAWEVTLRILLSVTRSLRTLTFLTFISDPSALDELERHYWIQFRERLNRFHHLESLAFTLPTEEEGTRTEEENTRFERENAVVREFAQDMLPRLVARGVIRI</sequence>
<accession>A0AAD5V4B8</accession>
<organism evidence="1 2">
    <name type="scientific">Meripilus lineatus</name>
    <dbReference type="NCBI Taxonomy" id="2056292"/>
    <lineage>
        <taxon>Eukaryota</taxon>
        <taxon>Fungi</taxon>
        <taxon>Dikarya</taxon>
        <taxon>Basidiomycota</taxon>
        <taxon>Agaricomycotina</taxon>
        <taxon>Agaricomycetes</taxon>
        <taxon>Polyporales</taxon>
        <taxon>Meripilaceae</taxon>
        <taxon>Meripilus</taxon>
    </lineage>
</organism>